<keyword evidence="7 8" id="KW-0472">Membrane</keyword>
<proteinExistence type="inferred from homology"/>
<comment type="caution">
    <text evidence="9">The sequence shown here is derived from an EMBL/GenBank/DDBJ whole genome shotgun (WGS) entry which is preliminary data.</text>
</comment>
<evidence type="ECO:0000256" key="7">
    <source>
        <dbReference type="ARBA" id="ARBA00023136"/>
    </source>
</evidence>
<dbReference type="EMBL" id="AWGA01000011">
    <property type="protein sequence ID" value="TEA28032.1"/>
    <property type="molecule type" value="Genomic_DNA"/>
</dbReference>
<feature type="transmembrane region" description="Helical" evidence="8">
    <location>
        <begin position="308"/>
        <end position="337"/>
    </location>
</feature>
<evidence type="ECO:0000256" key="5">
    <source>
        <dbReference type="ARBA" id="ARBA00022692"/>
    </source>
</evidence>
<dbReference type="GO" id="GO:0005886">
    <property type="term" value="C:plasma membrane"/>
    <property type="evidence" value="ECO:0007669"/>
    <property type="project" value="UniProtKB-SubCell"/>
</dbReference>
<feature type="transmembrane region" description="Helical" evidence="8">
    <location>
        <begin position="276"/>
        <end position="296"/>
    </location>
</feature>
<dbReference type="InterPro" id="IPR002549">
    <property type="entry name" value="AI-2E-like"/>
</dbReference>
<gene>
    <name evidence="9" type="primary">ydiK</name>
    <name evidence="9" type="ORF">O970_01000</name>
</gene>
<feature type="transmembrane region" description="Helical" evidence="8">
    <location>
        <begin position="12"/>
        <end position="31"/>
    </location>
</feature>
<accession>A0AB94IEU4</accession>
<evidence type="ECO:0000256" key="8">
    <source>
        <dbReference type="SAM" id="Phobius"/>
    </source>
</evidence>
<comment type="subcellular location">
    <subcellularLocation>
        <location evidence="1">Cell membrane</location>
        <topology evidence="1">Multi-pass membrane protein</topology>
    </subcellularLocation>
</comment>
<comment type="similarity">
    <text evidence="2">Belongs to the autoinducer-2 exporter (AI-2E) (TC 2.A.86) family.</text>
</comment>
<evidence type="ECO:0000256" key="6">
    <source>
        <dbReference type="ARBA" id="ARBA00022989"/>
    </source>
</evidence>
<dbReference type="RefSeq" id="WP_024495330.1">
    <property type="nucleotide sequence ID" value="NZ_AWGA01000011.1"/>
</dbReference>
<feature type="transmembrane region" description="Helical" evidence="8">
    <location>
        <begin position="161"/>
        <end position="181"/>
    </location>
</feature>
<keyword evidence="5 8" id="KW-0812">Transmembrane</keyword>
<feature type="transmembrane region" description="Helical" evidence="8">
    <location>
        <begin position="67"/>
        <end position="89"/>
    </location>
</feature>
<dbReference type="PANTHER" id="PTHR21716:SF67">
    <property type="entry name" value="TRANSPORT PROTEIN YDIK-RELATED"/>
    <property type="match status" value="1"/>
</dbReference>
<dbReference type="Pfam" id="PF01594">
    <property type="entry name" value="AI-2E_transport"/>
    <property type="match status" value="1"/>
</dbReference>
<dbReference type="NCBIfam" id="NF008216">
    <property type="entry name" value="PRK10983.1"/>
    <property type="match status" value="1"/>
</dbReference>
<dbReference type="Proteomes" id="UP000506160">
    <property type="component" value="Unassembled WGS sequence"/>
</dbReference>
<reference evidence="9 10" key="1">
    <citation type="journal article" date="2014" name="Appl. Environ. Microbiol.">
        <title>Genomic features of a bumble bee symbiont reflect its host environment.</title>
        <authorList>
            <person name="Martinson V.G."/>
            <person name="Magoc T."/>
            <person name="Koch H."/>
            <person name="Salzberg S.L."/>
            <person name="Moran N.A."/>
        </authorList>
    </citation>
    <scope>NUCLEOTIDE SEQUENCE [LARGE SCALE GENOMIC DNA]</scope>
    <source>
        <strain evidence="9 10">Bimp</strain>
    </source>
</reference>
<dbReference type="PANTHER" id="PTHR21716">
    <property type="entry name" value="TRANSMEMBRANE PROTEIN"/>
    <property type="match status" value="1"/>
</dbReference>
<keyword evidence="4" id="KW-1003">Cell membrane</keyword>
<dbReference type="AlphaFoldDB" id="A0AB94IEU4"/>
<keyword evidence="6 8" id="KW-1133">Transmembrane helix</keyword>
<keyword evidence="10" id="KW-1185">Reference proteome</keyword>
<feature type="transmembrane region" description="Helical" evidence="8">
    <location>
        <begin position="214"/>
        <end position="235"/>
    </location>
</feature>
<name>A0AB94IEU4_9GAMM</name>
<evidence type="ECO:0000256" key="1">
    <source>
        <dbReference type="ARBA" id="ARBA00004651"/>
    </source>
</evidence>
<evidence type="ECO:0000256" key="3">
    <source>
        <dbReference type="ARBA" id="ARBA00022448"/>
    </source>
</evidence>
<protein>
    <submittedName>
        <fullName evidence="9">AI-2E family transporter YdiK</fullName>
    </submittedName>
</protein>
<evidence type="ECO:0000256" key="4">
    <source>
        <dbReference type="ARBA" id="ARBA00022475"/>
    </source>
</evidence>
<keyword evidence="3" id="KW-0813">Transport</keyword>
<feature type="transmembrane region" description="Helical" evidence="8">
    <location>
        <begin position="241"/>
        <end position="264"/>
    </location>
</feature>
<evidence type="ECO:0000313" key="10">
    <source>
        <dbReference type="Proteomes" id="UP000506160"/>
    </source>
</evidence>
<sequence length="350" mass="39003">MSQDKQTYDLLKLIFNILVIGMLIIVTLNIIEPFLFGIFWAVMVVIATWSLMLKIQQKFSLGRFPAVIIMTLLLALVLVIPFTIIIYSITKNSAYLIEWTKNLSPHHLPELNWLNSIPAIGQQVHQKWISIVNDESLDIINEIQPYIGTIISWGITQLANFSILIFHFGVMIIFSGLLFYYGEQVTKYLFVFAARVSPQHGIYSIKLAGQAIRAVALGVVITALTQALIGGMSLALTNVPYTSLLTLLMFLCCVVQIGPLLIMVPSIIWQFYCENMWSGAFLIIVTIALTTIDSFMRAALIKKGADLPFLLILCGVIGGILAFGIMGLFIGPVVLALSYKLINAWIKEQD</sequence>
<organism evidence="9 10">
    <name type="scientific">Candidatus Schmidhempelia bombi str. Bimp</name>
    <dbReference type="NCBI Taxonomy" id="1387197"/>
    <lineage>
        <taxon>Bacteria</taxon>
        <taxon>Pseudomonadati</taxon>
        <taxon>Pseudomonadota</taxon>
        <taxon>Gammaproteobacteria</taxon>
        <taxon>Orbales</taxon>
        <taxon>Orbaceae</taxon>
        <taxon>Candidatus Schmidhempelia</taxon>
    </lineage>
</organism>
<evidence type="ECO:0000313" key="9">
    <source>
        <dbReference type="EMBL" id="TEA28032.1"/>
    </source>
</evidence>
<evidence type="ECO:0000256" key="2">
    <source>
        <dbReference type="ARBA" id="ARBA00009773"/>
    </source>
</evidence>